<dbReference type="AlphaFoldDB" id="A0A938WQD4"/>
<name>A0A938WQD4_9BACT</name>
<dbReference type="RefSeq" id="WP_205110379.1">
    <property type="nucleotide sequence ID" value="NZ_CAWUJD010000001.1"/>
</dbReference>
<protein>
    <submittedName>
        <fullName evidence="1">Uncharacterized protein</fullName>
    </submittedName>
</protein>
<dbReference type="Proteomes" id="UP000764045">
    <property type="component" value="Unassembled WGS sequence"/>
</dbReference>
<organism evidence="1 2">
    <name type="scientific">Marseilla massiliensis</name>
    <dbReference type="NCBI Taxonomy" id="1841864"/>
    <lineage>
        <taxon>Bacteria</taxon>
        <taxon>Pseudomonadati</taxon>
        <taxon>Bacteroidota</taxon>
        <taxon>Bacteroidia</taxon>
        <taxon>Bacteroidales</taxon>
        <taxon>Prevotellaceae</taxon>
        <taxon>Marseilla</taxon>
    </lineage>
</organism>
<keyword evidence="2" id="KW-1185">Reference proteome</keyword>
<evidence type="ECO:0000313" key="2">
    <source>
        <dbReference type="Proteomes" id="UP000764045"/>
    </source>
</evidence>
<dbReference type="EMBL" id="JACJJL010000017">
    <property type="protein sequence ID" value="MBM6662178.1"/>
    <property type="molecule type" value="Genomic_DNA"/>
</dbReference>
<evidence type="ECO:0000313" key="1">
    <source>
        <dbReference type="EMBL" id="MBM6662178.1"/>
    </source>
</evidence>
<accession>A0A938WQD4</accession>
<proteinExistence type="predicted"/>
<sequence length="62" mass="7251">MRNKGYLCKMQAHRNHAVTRSRFGSVEQFLAQGHAAALRLQGLCFKMKVVWRVFRFINNLLT</sequence>
<reference evidence="1 2" key="1">
    <citation type="journal article" date="2021" name="Sci. Rep.">
        <title>The distribution of antibiotic resistance genes in chicken gut microbiota commensals.</title>
        <authorList>
            <person name="Juricova H."/>
            <person name="Matiasovicova J."/>
            <person name="Kubasova T."/>
            <person name="Cejkova D."/>
            <person name="Rychlik I."/>
        </authorList>
    </citation>
    <scope>NUCLEOTIDE SEQUENCE [LARGE SCALE GENOMIC DNA]</scope>
    <source>
        <strain evidence="1 2">An819</strain>
    </source>
</reference>
<comment type="caution">
    <text evidence="1">The sequence shown here is derived from an EMBL/GenBank/DDBJ whole genome shotgun (WGS) entry which is preliminary data.</text>
</comment>
<gene>
    <name evidence="1" type="ORF">H6B30_10525</name>
</gene>